<dbReference type="Proteomes" id="UP000001064">
    <property type="component" value="Unassembled WGS sequence"/>
</dbReference>
<dbReference type="OMA" id="KCANARP"/>
<dbReference type="InterPro" id="IPR014756">
    <property type="entry name" value="Ig_E-set"/>
</dbReference>
<dbReference type="PANTHER" id="PTHR31341:SF11">
    <property type="entry name" value="IPT_TIG DOMAIN-CONTAINING PROTEIN"/>
    <property type="match status" value="1"/>
</dbReference>
<dbReference type="RefSeq" id="XP_003284698.1">
    <property type="nucleotide sequence ID" value="XM_003284650.1"/>
</dbReference>
<dbReference type="EMBL" id="GL870969">
    <property type="protein sequence ID" value="EGC38804.1"/>
    <property type="molecule type" value="Genomic_DNA"/>
</dbReference>
<comment type="subcellular location">
    <subcellularLocation>
        <location evidence="1">Membrane</location>
    </subcellularLocation>
</comment>
<dbReference type="SMART" id="SM00429">
    <property type="entry name" value="IPT"/>
    <property type="match status" value="2"/>
</dbReference>
<dbReference type="CDD" id="cd00603">
    <property type="entry name" value="IPT_PCSR"/>
    <property type="match status" value="1"/>
</dbReference>
<evidence type="ECO:0000256" key="5">
    <source>
        <dbReference type="SAM" id="MobiDB-lite"/>
    </source>
</evidence>
<keyword evidence="4" id="KW-0325">Glycoprotein</keyword>
<keyword evidence="2" id="KW-0732">Signal</keyword>
<reference evidence="8" key="1">
    <citation type="journal article" date="2011" name="Genome Biol.">
        <title>Comparative genomics of the social amoebae Dictyostelium discoideum and Dictyostelium purpureum.</title>
        <authorList>
            <consortium name="US DOE Joint Genome Institute (JGI-PGF)"/>
            <person name="Sucgang R."/>
            <person name="Kuo A."/>
            <person name="Tian X."/>
            <person name="Salerno W."/>
            <person name="Parikh A."/>
            <person name="Feasley C.L."/>
            <person name="Dalin E."/>
            <person name="Tu H."/>
            <person name="Huang E."/>
            <person name="Barry K."/>
            <person name="Lindquist E."/>
            <person name="Shapiro H."/>
            <person name="Bruce D."/>
            <person name="Schmutz J."/>
            <person name="Salamov A."/>
            <person name="Fey P."/>
            <person name="Gaudet P."/>
            <person name="Anjard C."/>
            <person name="Babu M.M."/>
            <person name="Basu S."/>
            <person name="Bushmanova Y."/>
            <person name="van der Wel H."/>
            <person name="Katoh-Kurasawa M."/>
            <person name="Dinh C."/>
            <person name="Coutinho P.M."/>
            <person name="Saito T."/>
            <person name="Elias M."/>
            <person name="Schaap P."/>
            <person name="Kay R.R."/>
            <person name="Henrissat B."/>
            <person name="Eichinger L."/>
            <person name="Rivero F."/>
            <person name="Putnam N.H."/>
            <person name="West C.M."/>
            <person name="Loomis W.F."/>
            <person name="Chisholm R.L."/>
            <person name="Shaulsky G."/>
            <person name="Strassmann J.E."/>
            <person name="Queller D.C."/>
            <person name="Kuspa A."/>
            <person name="Grigoriev I.V."/>
        </authorList>
    </citation>
    <scope>NUCLEOTIDE SEQUENCE [LARGE SCALE GENOMIC DNA]</scope>
    <source>
        <strain evidence="8">QSDP1</strain>
    </source>
</reference>
<evidence type="ECO:0000256" key="2">
    <source>
        <dbReference type="ARBA" id="ARBA00022729"/>
    </source>
</evidence>
<dbReference type="Gene3D" id="2.60.40.10">
    <property type="entry name" value="Immunoglobulins"/>
    <property type="match status" value="3"/>
</dbReference>
<feature type="compositionally biased region" description="Polar residues" evidence="5">
    <location>
        <begin position="822"/>
        <end position="831"/>
    </location>
</feature>
<evidence type="ECO:0000259" key="6">
    <source>
        <dbReference type="SMART" id="SM00429"/>
    </source>
</evidence>
<dbReference type="Pfam" id="PF01833">
    <property type="entry name" value="TIG"/>
    <property type="match status" value="3"/>
</dbReference>
<evidence type="ECO:0000313" key="8">
    <source>
        <dbReference type="Proteomes" id="UP000001064"/>
    </source>
</evidence>
<sequence>MRLVNTLLRLSIFFTFFYYVKCFDYSYVYQNQKLIYTSTASATVTLSKIALLDNSNKELSKIPFTCTLDASKKNVCTSDILNPANLISWRISFYAKDKTGKESEKNDGTFPSPAPNLSPLSKIPTKGGQLLLKGDFLRLGQGDPTVITFISDKTTSLKVIQQSGSFDASSFSVNAPVGCGTFNIKIGTKYFSGSYISPTITSIDGKPGQYKIQGTNFFNDATKIDLKSGTTSINQAITSVSDSEIVLNYTPQYAELASISLSVGSLSAAESYSLKIAPMLGSYVPDTVTKSSGGVLTIAGKCLSPPPGSDDAILVDVGGVSCPVVTNQTDSITCNMPKFSGEGDLSNLKITVSVGSISSDNSVNFAYFTKPILETMVQNNYNFTVSGKNLGTSGTSIIVTPDGSTDAVEITKDIQYDQEEKLVFTLPINMDKCLISIKTDQGTSNPIQIDAKPVVSSFKGFPPTKGGLLVIGGAYIDPASKDSIVITVSNQGGNSDGMNCGNIQVSQADGTISCDLPAGTGNKLVATIVIGDVSFPLSGLSYQAPSNIKIQSQKGDVLEISGDNLGSKASLISLKVGDKVVSASNINSDQTVATFSLPSYITSNKNTFVIVDGVQSESQFDLAIKPQCLSIEKSNTAGQDIFITGAFFDSSSKFQVSIGGSAAIDVSVVNATVLKFAAPKGSGSNKLIAITYNGEPLNDENKLYFSYNPPTILSATSVADSKGGVVTVYGSNFAENGATVKIDSKVCSNITVINSNSLKCTVPPAPANATAPVKGKKYPIIVSIDGQSVTENKFEYNNEAINTIPPELTKPPVPTKKTEPTQHPQETPSEQNNNSNIIYHSSILILVSIIINIIF</sequence>
<dbReference type="AlphaFoldDB" id="F0ZB97"/>
<accession>F0ZB97</accession>
<keyword evidence="8" id="KW-1185">Reference proteome</keyword>
<gene>
    <name evidence="7" type="ORF">DICPUDRAFT_91373</name>
</gene>
<proteinExistence type="predicted"/>
<dbReference type="InterPro" id="IPR057594">
    <property type="entry name" value="TgrO1-like_Ig"/>
</dbReference>
<name>F0ZB97_DICPU</name>
<feature type="domain" description="IPT/TIG" evidence="6">
    <location>
        <begin position="277"/>
        <end position="368"/>
    </location>
</feature>
<evidence type="ECO:0000256" key="4">
    <source>
        <dbReference type="ARBA" id="ARBA00023180"/>
    </source>
</evidence>
<dbReference type="InterPro" id="IPR052014">
    <property type="entry name" value="Dictyostelium_Tiger"/>
</dbReference>
<keyword evidence="3" id="KW-0472">Membrane</keyword>
<dbReference type="GO" id="GO:0016020">
    <property type="term" value="C:membrane"/>
    <property type="evidence" value="ECO:0007669"/>
    <property type="project" value="UniProtKB-SubCell"/>
</dbReference>
<evidence type="ECO:0000313" key="7">
    <source>
        <dbReference type="EMBL" id="EGC38804.1"/>
    </source>
</evidence>
<feature type="domain" description="IPT/TIG" evidence="6">
    <location>
        <begin position="709"/>
        <end position="797"/>
    </location>
</feature>
<dbReference type="FunCoup" id="F0ZB97">
    <property type="interactions" value="22"/>
</dbReference>
<evidence type="ECO:0000256" key="3">
    <source>
        <dbReference type="ARBA" id="ARBA00023136"/>
    </source>
</evidence>
<organism evidence="7 8">
    <name type="scientific">Dictyostelium purpureum</name>
    <name type="common">Slime mold</name>
    <dbReference type="NCBI Taxonomy" id="5786"/>
    <lineage>
        <taxon>Eukaryota</taxon>
        <taxon>Amoebozoa</taxon>
        <taxon>Evosea</taxon>
        <taxon>Eumycetozoa</taxon>
        <taxon>Dictyostelia</taxon>
        <taxon>Dictyosteliales</taxon>
        <taxon>Dictyosteliaceae</taxon>
        <taxon>Dictyostelium</taxon>
    </lineage>
</organism>
<dbReference type="OrthoDB" id="20300at2759"/>
<evidence type="ECO:0000256" key="1">
    <source>
        <dbReference type="ARBA" id="ARBA00004370"/>
    </source>
</evidence>
<dbReference type="PANTHER" id="PTHR31341">
    <property type="entry name" value="IPT/TIG DOMAIN-CONTAINING PROTEIN-RELATED-RELATED"/>
    <property type="match status" value="1"/>
</dbReference>
<dbReference type="InParanoid" id="F0ZB97"/>
<dbReference type="KEGG" id="dpp:DICPUDRAFT_91373"/>
<dbReference type="InterPro" id="IPR002909">
    <property type="entry name" value="IPT_dom"/>
</dbReference>
<dbReference type="eggNOG" id="ENOG502RFE2">
    <property type="taxonomic scope" value="Eukaryota"/>
</dbReference>
<dbReference type="SUPFAM" id="SSF81296">
    <property type="entry name" value="E set domains"/>
    <property type="match status" value="3"/>
</dbReference>
<feature type="region of interest" description="Disordered" evidence="5">
    <location>
        <begin position="803"/>
        <end position="834"/>
    </location>
</feature>
<dbReference type="InterPro" id="IPR013783">
    <property type="entry name" value="Ig-like_fold"/>
</dbReference>
<protein>
    <recommendedName>
        <fullName evidence="6">IPT/TIG domain-containing protein</fullName>
    </recommendedName>
</protein>
<dbReference type="Pfam" id="PF24612">
    <property type="entry name" value="Ig_TgrO1"/>
    <property type="match status" value="1"/>
</dbReference>
<dbReference type="VEuPathDB" id="AmoebaDB:DICPUDRAFT_91373"/>
<dbReference type="GeneID" id="10506575"/>